<dbReference type="EMBL" id="CAJNIZ010035224">
    <property type="protein sequence ID" value="CAE7558027.1"/>
    <property type="molecule type" value="Genomic_DNA"/>
</dbReference>
<proteinExistence type="predicted"/>
<evidence type="ECO:0000313" key="2">
    <source>
        <dbReference type="EMBL" id="CAE7558027.1"/>
    </source>
</evidence>
<organism evidence="2 3">
    <name type="scientific">Symbiodinium pilosum</name>
    <name type="common">Dinoflagellate</name>
    <dbReference type="NCBI Taxonomy" id="2952"/>
    <lineage>
        <taxon>Eukaryota</taxon>
        <taxon>Sar</taxon>
        <taxon>Alveolata</taxon>
        <taxon>Dinophyceae</taxon>
        <taxon>Suessiales</taxon>
        <taxon>Symbiodiniaceae</taxon>
        <taxon>Symbiodinium</taxon>
    </lineage>
</organism>
<dbReference type="AlphaFoldDB" id="A0A812U9J7"/>
<accession>A0A812U9J7</accession>
<feature type="compositionally biased region" description="Acidic residues" evidence="1">
    <location>
        <begin position="160"/>
        <end position="175"/>
    </location>
</feature>
<feature type="region of interest" description="Disordered" evidence="1">
    <location>
        <begin position="91"/>
        <end position="112"/>
    </location>
</feature>
<dbReference type="Proteomes" id="UP000649617">
    <property type="component" value="Unassembled WGS sequence"/>
</dbReference>
<feature type="region of interest" description="Disordered" evidence="1">
    <location>
        <begin position="132"/>
        <end position="175"/>
    </location>
</feature>
<reference evidence="2" key="1">
    <citation type="submission" date="2021-02" db="EMBL/GenBank/DDBJ databases">
        <authorList>
            <person name="Dougan E. K."/>
            <person name="Rhodes N."/>
            <person name="Thang M."/>
            <person name="Chan C."/>
        </authorList>
    </citation>
    <scope>NUCLEOTIDE SEQUENCE</scope>
</reference>
<keyword evidence="3" id="KW-1185">Reference proteome</keyword>
<name>A0A812U9J7_SYMPI</name>
<sequence>MADPTTKRLKEETGEYRRLQEQDVSVRTGSHLLLRMHLQCCCPVGVRLAHVYHDVVEATVLPKARTDALSAFASAPSPYSDKMQVSPLERPALPQGLRVRRPDQASEDGACLRPVKNDMVLTAEEEATGLLEVSNNVDAGSSDPDDGNGLCGLSQYASDESCEESDSEEGDDDPI</sequence>
<evidence type="ECO:0000256" key="1">
    <source>
        <dbReference type="SAM" id="MobiDB-lite"/>
    </source>
</evidence>
<comment type="caution">
    <text evidence="2">The sequence shown here is derived from an EMBL/GenBank/DDBJ whole genome shotgun (WGS) entry which is preliminary data.</text>
</comment>
<protein>
    <submittedName>
        <fullName evidence="2">GIP protein</fullName>
    </submittedName>
</protein>
<evidence type="ECO:0000313" key="3">
    <source>
        <dbReference type="Proteomes" id="UP000649617"/>
    </source>
</evidence>
<gene>
    <name evidence="2" type="primary">GIP</name>
    <name evidence="2" type="ORF">SPIL2461_LOCUS14882</name>
</gene>